<dbReference type="AlphaFoldDB" id="A0A9D4Z9A7"/>
<gene>
    <name evidence="8" type="ORF">GOP47_0020270</name>
</gene>
<dbReference type="CDD" id="cd20618">
    <property type="entry name" value="CYP71_clan"/>
    <property type="match status" value="1"/>
</dbReference>
<accession>A0A9D4Z9A7</accession>
<dbReference type="Pfam" id="PF00067">
    <property type="entry name" value="p450"/>
    <property type="match status" value="1"/>
</dbReference>
<comment type="caution">
    <text evidence="8">The sequence shown here is derived from an EMBL/GenBank/DDBJ whole genome shotgun (WGS) entry which is preliminary data.</text>
</comment>
<dbReference type="OrthoDB" id="1470350at2759"/>
<evidence type="ECO:0000256" key="5">
    <source>
        <dbReference type="ARBA" id="ARBA00023004"/>
    </source>
</evidence>
<reference evidence="8" key="1">
    <citation type="submission" date="2021-01" db="EMBL/GenBank/DDBJ databases">
        <title>Adiantum capillus-veneris genome.</title>
        <authorList>
            <person name="Fang Y."/>
            <person name="Liao Q."/>
        </authorList>
    </citation>
    <scope>NUCLEOTIDE SEQUENCE</scope>
    <source>
        <strain evidence="8">H3</strain>
        <tissue evidence="8">Leaf</tissue>
    </source>
</reference>
<evidence type="ECO:0000256" key="3">
    <source>
        <dbReference type="ARBA" id="ARBA00022723"/>
    </source>
</evidence>
<evidence type="ECO:0000313" key="8">
    <source>
        <dbReference type="EMBL" id="KAI5065575.1"/>
    </source>
</evidence>
<proteinExistence type="inferred from homology"/>
<evidence type="ECO:0000256" key="1">
    <source>
        <dbReference type="ARBA" id="ARBA00010617"/>
    </source>
</evidence>
<dbReference type="PRINTS" id="PR00385">
    <property type="entry name" value="P450"/>
</dbReference>
<dbReference type="GO" id="GO:0005506">
    <property type="term" value="F:iron ion binding"/>
    <property type="evidence" value="ECO:0007669"/>
    <property type="project" value="InterPro"/>
</dbReference>
<dbReference type="InterPro" id="IPR002401">
    <property type="entry name" value="Cyt_P450_E_grp-I"/>
</dbReference>
<dbReference type="PRINTS" id="PR00463">
    <property type="entry name" value="EP450I"/>
</dbReference>
<dbReference type="Gene3D" id="1.10.630.10">
    <property type="entry name" value="Cytochrome P450"/>
    <property type="match status" value="1"/>
</dbReference>
<evidence type="ECO:0000256" key="6">
    <source>
        <dbReference type="PIRSR" id="PIRSR602401-1"/>
    </source>
</evidence>
<sequence length="542" mass="60677">MAFLPAYLLDYLNVAETCRAQWLPALSVLIAAACILYTSWQYRKRHSSSRPPGPKGLPIIGHLHLLGNSPHKALFDLSKLHGPLMWLRFGSIPVIVASSPQAARLILQTHDQIFAGRPRPAAGVVTLYDCTDIAFCPPNSYWRLMRQICVTDLVSPKRVESFRHVREEEAHRLVRAIKKEFMDATSGDSCAELTSQVMVAIRPHLLQASNNMVSKMVLGKTLHEMISTDSHIVDPSLNLVHLLDELLQCLNIFNISDLFPLIAWMDIQGVRRRGCQIARNLNILLQEILDSRRRSRPCGSTIDSSTREDLLDLLLSLSSKESITDDNIKAFILDMFIGGTDTSAYTIEWALSELLASPQELKLVQEEIEKVVGTERMVEETDIAHLPYLRAIVNETMRLHPVVLFLIPHVATQSCKLIGFDVLENTQVYVNAWAIGRDADTWDEPLLFKPNRFLNSNLSVEGKNFELLAFGAGRRGCPGSLLGLLNVQIQLASLLQGFNWRAPPEFDLQEKFGLITIKDNPLVAMVAPCLPTHLYHTEGGIS</sequence>
<dbReference type="Proteomes" id="UP000886520">
    <property type="component" value="Chromosome 19"/>
</dbReference>
<keyword evidence="7" id="KW-0503">Monooxygenase</keyword>
<evidence type="ECO:0000256" key="2">
    <source>
        <dbReference type="ARBA" id="ARBA00022617"/>
    </source>
</evidence>
<dbReference type="GO" id="GO:0004497">
    <property type="term" value="F:monooxygenase activity"/>
    <property type="evidence" value="ECO:0007669"/>
    <property type="project" value="UniProtKB-KW"/>
</dbReference>
<evidence type="ECO:0000256" key="4">
    <source>
        <dbReference type="ARBA" id="ARBA00023002"/>
    </source>
</evidence>
<dbReference type="GO" id="GO:0044550">
    <property type="term" value="P:secondary metabolite biosynthetic process"/>
    <property type="evidence" value="ECO:0007669"/>
    <property type="project" value="UniProtKB-ARBA"/>
</dbReference>
<evidence type="ECO:0000256" key="7">
    <source>
        <dbReference type="RuleBase" id="RU000461"/>
    </source>
</evidence>
<dbReference type="PANTHER" id="PTHR47944">
    <property type="entry name" value="CYTOCHROME P450 98A9"/>
    <property type="match status" value="1"/>
</dbReference>
<dbReference type="InterPro" id="IPR001128">
    <property type="entry name" value="Cyt_P450"/>
</dbReference>
<dbReference type="SUPFAM" id="SSF48264">
    <property type="entry name" value="Cytochrome P450"/>
    <property type="match status" value="1"/>
</dbReference>
<dbReference type="InterPro" id="IPR017972">
    <property type="entry name" value="Cyt_P450_CS"/>
</dbReference>
<dbReference type="PANTHER" id="PTHR47944:SF4">
    <property type="entry name" value="OS09G0441700 PROTEIN"/>
    <property type="match status" value="1"/>
</dbReference>
<name>A0A9D4Z9A7_ADICA</name>
<keyword evidence="5 6" id="KW-0408">Iron</keyword>
<dbReference type="GO" id="GO:0016705">
    <property type="term" value="F:oxidoreductase activity, acting on paired donors, with incorporation or reduction of molecular oxygen"/>
    <property type="evidence" value="ECO:0007669"/>
    <property type="project" value="InterPro"/>
</dbReference>
<keyword evidence="2 6" id="KW-0349">Heme</keyword>
<keyword evidence="4 7" id="KW-0560">Oxidoreductase</keyword>
<comment type="similarity">
    <text evidence="1 7">Belongs to the cytochrome P450 family.</text>
</comment>
<dbReference type="GO" id="GO:0020037">
    <property type="term" value="F:heme binding"/>
    <property type="evidence" value="ECO:0007669"/>
    <property type="project" value="InterPro"/>
</dbReference>
<evidence type="ECO:0008006" key="10">
    <source>
        <dbReference type="Google" id="ProtNLM"/>
    </source>
</evidence>
<organism evidence="8 9">
    <name type="scientific">Adiantum capillus-veneris</name>
    <name type="common">Maidenhair fern</name>
    <dbReference type="NCBI Taxonomy" id="13818"/>
    <lineage>
        <taxon>Eukaryota</taxon>
        <taxon>Viridiplantae</taxon>
        <taxon>Streptophyta</taxon>
        <taxon>Embryophyta</taxon>
        <taxon>Tracheophyta</taxon>
        <taxon>Polypodiopsida</taxon>
        <taxon>Polypodiidae</taxon>
        <taxon>Polypodiales</taxon>
        <taxon>Pteridineae</taxon>
        <taxon>Pteridaceae</taxon>
        <taxon>Vittarioideae</taxon>
        <taxon>Adiantum</taxon>
    </lineage>
</organism>
<evidence type="ECO:0000313" key="9">
    <source>
        <dbReference type="Proteomes" id="UP000886520"/>
    </source>
</evidence>
<dbReference type="EMBL" id="JABFUD020000019">
    <property type="protein sequence ID" value="KAI5065575.1"/>
    <property type="molecule type" value="Genomic_DNA"/>
</dbReference>
<keyword evidence="9" id="KW-1185">Reference proteome</keyword>
<keyword evidence="3 6" id="KW-0479">Metal-binding</keyword>
<feature type="binding site" description="axial binding residue" evidence="6">
    <location>
        <position position="477"/>
    </location>
    <ligand>
        <name>heme</name>
        <dbReference type="ChEBI" id="CHEBI:30413"/>
    </ligand>
    <ligandPart>
        <name>Fe</name>
        <dbReference type="ChEBI" id="CHEBI:18248"/>
    </ligandPart>
</feature>
<dbReference type="InterPro" id="IPR036396">
    <property type="entry name" value="Cyt_P450_sf"/>
</dbReference>
<comment type="cofactor">
    <cofactor evidence="6">
        <name>heme</name>
        <dbReference type="ChEBI" id="CHEBI:30413"/>
    </cofactor>
</comment>
<dbReference type="PROSITE" id="PS00086">
    <property type="entry name" value="CYTOCHROME_P450"/>
    <property type="match status" value="1"/>
</dbReference>
<protein>
    <recommendedName>
        <fullName evidence="10">Cytochrome P450</fullName>
    </recommendedName>
</protein>